<dbReference type="PRINTS" id="PR00085">
    <property type="entry name" value="THFDHDRGNASE"/>
</dbReference>
<comment type="catalytic activity">
    <reaction evidence="12">
        <text>(6R)-5,10-methenyltetrahydrofolate + H2O = (6R)-10-formyltetrahydrofolate + H(+)</text>
        <dbReference type="Rhea" id="RHEA:23700"/>
        <dbReference type="ChEBI" id="CHEBI:15377"/>
        <dbReference type="ChEBI" id="CHEBI:15378"/>
        <dbReference type="ChEBI" id="CHEBI:57455"/>
        <dbReference type="ChEBI" id="CHEBI:195366"/>
        <dbReference type="EC" id="3.5.4.9"/>
    </reaction>
</comment>
<name>A0AAU7V7X1_9ACTO</name>
<dbReference type="PANTHER" id="PTHR48099">
    <property type="entry name" value="C-1-TETRAHYDROFOLATE SYNTHASE, CYTOPLASMIC-RELATED"/>
    <property type="match status" value="1"/>
</dbReference>
<keyword evidence="5 12" id="KW-0658">Purine biosynthesis</keyword>
<dbReference type="CDD" id="cd01080">
    <property type="entry name" value="NAD_bind_m-THF_DH_Cyclohyd"/>
    <property type="match status" value="1"/>
</dbReference>
<feature type="domain" description="Tetrahydrofolate dehydrogenase/cyclohydrolase catalytic" evidence="13">
    <location>
        <begin position="14"/>
        <end position="128"/>
    </location>
</feature>
<comment type="catalytic activity">
    <reaction evidence="12">
        <text>(6R)-5,10-methylene-5,6,7,8-tetrahydrofolate + NADP(+) = (6R)-5,10-methenyltetrahydrofolate + NADPH</text>
        <dbReference type="Rhea" id="RHEA:22812"/>
        <dbReference type="ChEBI" id="CHEBI:15636"/>
        <dbReference type="ChEBI" id="CHEBI:57455"/>
        <dbReference type="ChEBI" id="CHEBI:57783"/>
        <dbReference type="ChEBI" id="CHEBI:58349"/>
        <dbReference type="EC" id="1.5.1.5"/>
    </reaction>
</comment>
<dbReference type="PANTHER" id="PTHR48099:SF5">
    <property type="entry name" value="C-1-TETRAHYDROFOLATE SYNTHASE, CYTOPLASMIC"/>
    <property type="match status" value="1"/>
</dbReference>
<sequence length="296" mass="30906">MKYPWPAPGGALPLDGVKLAADVKEELKSRVEALAKEGVRPGLGTILVGDDPASQAYVNGKHRDCAEVGIHSIQVHLPETATQAQVERAIDELNADPTCTGFIVQLPLPRRLNQDAILDRINPDKDADGLHPYNLGRLVTAINRSPLCPQPCTPRGIIKLLQRGGVSLAGATVCVVGRGLTVGRPLGLMLTRKDINATTILCHTGTKDLKSIISEADVVIAGAGVPGLITADMVRPGAAVVDVGISRVDGRIAGDVAPGVERVAGQLTPNPGGVGPMTRAMLLANVVEAAERQVSQ</sequence>
<dbReference type="InterPro" id="IPR000672">
    <property type="entry name" value="THF_DH/CycHdrlase"/>
</dbReference>
<dbReference type="AlphaFoldDB" id="A0AAU7V7X1"/>
<evidence type="ECO:0000256" key="5">
    <source>
        <dbReference type="ARBA" id="ARBA00022755"/>
    </source>
</evidence>
<comment type="similarity">
    <text evidence="12">Belongs to the tetrahydrofolate dehydrogenase/cyclohydrolase family.</text>
</comment>
<keyword evidence="7 12" id="KW-0521">NADP</keyword>
<dbReference type="GO" id="GO:0009086">
    <property type="term" value="P:methionine biosynthetic process"/>
    <property type="evidence" value="ECO:0007669"/>
    <property type="project" value="UniProtKB-KW"/>
</dbReference>
<dbReference type="InterPro" id="IPR036291">
    <property type="entry name" value="NAD(P)-bd_dom_sf"/>
</dbReference>
<dbReference type="InterPro" id="IPR020630">
    <property type="entry name" value="THF_DH/CycHdrlase_cat_dom"/>
</dbReference>
<dbReference type="FunFam" id="3.40.50.10860:FF:000005">
    <property type="entry name" value="C-1-tetrahydrofolate synthase, cytoplasmic, putative"/>
    <property type="match status" value="1"/>
</dbReference>
<dbReference type="Pfam" id="PF00763">
    <property type="entry name" value="THF_DHG_CYH"/>
    <property type="match status" value="1"/>
</dbReference>
<organism evidence="15">
    <name type="scientific">Scrofimicrobium appendicitidis</name>
    <dbReference type="NCBI Taxonomy" id="3079930"/>
    <lineage>
        <taxon>Bacteria</taxon>
        <taxon>Bacillati</taxon>
        <taxon>Actinomycetota</taxon>
        <taxon>Actinomycetes</taxon>
        <taxon>Actinomycetales</taxon>
        <taxon>Actinomycetaceae</taxon>
        <taxon>Scrofimicrobium</taxon>
    </lineage>
</organism>
<evidence type="ECO:0000259" key="14">
    <source>
        <dbReference type="Pfam" id="PF02882"/>
    </source>
</evidence>
<dbReference type="Gene3D" id="3.40.50.720">
    <property type="entry name" value="NAD(P)-binding Rossmann-like Domain"/>
    <property type="match status" value="1"/>
</dbReference>
<keyword evidence="3 12" id="KW-0554">One-carbon metabolism</keyword>
<evidence type="ECO:0000256" key="2">
    <source>
        <dbReference type="ARBA" id="ARBA00011738"/>
    </source>
</evidence>
<keyword evidence="6 12" id="KW-0378">Hydrolase</keyword>
<dbReference type="GO" id="GO:0035999">
    <property type="term" value="P:tetrahydrofolate interconversion"/>
    <property type="evidence" value="ECO:0007669"/>
    <property type="project" value="UniProtKB-UniRule"/>
</dbReference>
<dbReference type="EC" id="1.5.1.5" evidence="12"/>
<keyword evidence="9 12" id="KW-0368">Histidine biosynthesis</keyword>
<evidence type="ECO:0000256" key="1">
    <source>
        <dbReference type="ARBA" id="ARBA00004777"/>
    </source>
</evidence>
<evidence type="ECO:0000259" key="13">
    <source>
        <dbReference type="Pfam" id="PF00763"/>
    </source>
</evidence>
<evidence type="ECO:0000256" key="11">
    <source>
        <dbReference type="ARBA" id="ARBA00023268"/>
    </source>
</evidence>
<evidence type="ECO:0000256" key="4">
    <source>
        <dbReference type="ARBA" id="ARBA00022605"/>
    </source>
</evidence>
<evidence type="ECO:0000256" key="12">
    <source>
        <dbReference type="HAMAP-Rule" id="MF_01576"/>
    </source>
</evidence>
<comment type="pathway">
    <text evidence="1 12">One-carbon metabolism; tetrahydrofolate interconversion.</text>
</comment>
<keyword evidence="10 12" id="KW-0486">Methionine biosynthesis</keyword>
<dbReference type="GO" id="GO:0005829">
    <property type="term" value="C:cytosol"/>
    <property type="evidence" value="ECO:0007669"/>
    <property type="project" value="TreeGrafter"/>
</dbReference>
<evidence type="ECO:0000256" key="3">
    <source>
        <dbReference type="ARBA" id="ARBA00022563"/>
    </source>
</evidence>
<dbReference type="EC" id="3.5.4.9" evidence="12"/>
<evidence type="ECO:0000256" key="10">
    <source>
        <dbReference type="ARBA" id="ARBA00023167"/>
    </source>
</evidence>
<feature type="binding site" evidence="12">
    <location>
        <begin position="177"/>
        <end position="179"/>
    </location>
    <ligand>
        <name>NADP(+)</name>
        <dbReference type="ChEBI" id="CHEBI:58349"/>
    </ligand>
</feature>
<dbReference type="InterPro" id="IPR020631">
    <property type="entry name" value="THF_DH/CycHdrlase_NAD-bd_dom"/>
</dbReference>
<dbReference type="GO" id="GO:0006164">
    <property type="term" value="P:purine nucleotide biosynthetic process"/>
    <property type="evidence" value="ECO:0007669"/>
    <property type="project" value="UniProtKB-KW"/>
</dbReference>
<dbReference type="Pfam" id="PF02882">
    <property type="entry name" value="THF_DHG_CYH_C"/>
    <property type="match status" value="1"/>
</dbReference>
<comment type="caution">
    <text evidence="12">Lacks conserved residue(s) required for the propagation of feature annotation.</text>
</comment>
<evidence type="ECO:0000256" key="8">
    <source>
        <dbReference type="ARBA" id="ARBA00023002"/>
    </source>
</evidence>
<dbReference type="SUPFAM" id="SSF51735">
    <property type="entry name" value="NAD(P)-binding Rossmann-fold domains"/>
    <property type="match status" value="1"/>
</dbReference>
<feature type="binding site" evidence="12">
    <location>
        <position position="245"/>
    </location>
    <ligand>
        <name>NADP(+)</name>
        <dbReference type="ChEBI" id="CHEBI:58349"/>
    </ligand>
</feature>
<evidence type="ECO:0000256" key="7">
    <source>
        <dbReference type="ARBA" id="ARBA00022857"/>
    </source>
</evidence>
<dbReference type="GO" id="GO:0004488">
    <property type="term" value="F:methylenetetrahydrofolate dehydrogenase (NADP+) activity"/>
    <property type="evidence" value="ECO:0007669"/>
    <property type="project" value="UniProtKB-UniRule"/>
</dbReference>
<feature type="domain" description="Tetrahydrofolate dehydrogenase/cyclohydrolase NAD(P)-binding" evidence="14">
    <location>
        <begin position="151"/>
        <end position="293"/>
    </location>
</feature>
<dbReference type="Gene3D" id="3.40.50.10860">
    <property type="entry name" value="Leucine Dehydrogenase, chain A, domain 1"/>
    <property type="match status" value="1"/>
</dbReference>
<dbReference type="NCBIfam" id="NF010789">
    <property type="entry name" value="PRK14193.1"/>
    <property type="match status" value="1"/>
</dbReference>
<dbReference type="RefSeq" id="WP_350258575.1">
    <property type="nucleotide sequence ID" value="NZ_CP138335.1"/>
</dbReference>
<proteinExistence type="inferred from homology"/>
<evidence type="ECO:0000313" key="15">
    <source>
        <dbReference type="EMBL" id="XBW08376.1"/>
    </source>
</evidence>
<reference evidence="15" key="1">
    <citation type="submission" date="2023-11" db="EMBL/GenBank/DDBJ databases">
        <title>Scrofimicrobium hongkongense sp. nov., isolated from a patient with peritonitis.</title>
        <authorList>
            <person name="Lao H.Y."/>
            <person name="Wong A.Y.P."/>
            <person name="Ng T.L."/>
            <person name="Wong R.Y.L."/>
            <person name="Yau M.C.Y."/>
            <person name="Lam J.Y.W."/>
            <person name="Siu G.K.H."/>
        </authorList>
    </citation>
    <scope>NUCLEOTIDE SEQUENCE</scope>
    <source>
        <strain evidence="15">R131</strain>
    </source>
</reference>
<dbReference type="HAMAP" id="MF_01576">
    <property type="entry name" value="THF_DHG_CYH"/>
    <property type="match status" value="1"/>
</dbReference>
<dbReference type="InterPro" id="IPR046346">
    <property type="entry name" value="Aminoacid_DH-like_N_sf"/>
</dbReference>
<comment type="subunit">
    <text evidence="2 12">Homodimer.</text>
</comment>
<dbReference type="KEGG" id="sapp:SAC06_02135"/>
<dbReference type="EMBL" id="CP138335">
    <property type="protein sequence ID" value="XBW08376.1"/>
    <property type="molecule type" value="Genomic_DNA"/>
</dbReference>
<keyword evidence="11 12" id="KW-0511">Multifunctional enzyme</keyword>
<dbReference type="SUPFAM" id="SSF53223">
    <property type="entry name" value="Aminoacid dehydrogenase-like, N-terminal domain"/>
    <property type="match status" value="1"/>
</dbReference>
<accession>A0AAU7V7X1</accession>
<gene>
    <name evidence="12" type="primary">folD</name>
    <name evidence="15" type="ORF">SAC06_02135</name>
</gene>
<evidence type="ECO:0000256" key="6">
    <source>
        <dbReference type="ARBA" id="ARBA00022801"/>
    </source>
</evidence>
<dbReference type="GO" id="GO:0000105">
    <property type="term" value="P:L-histidine biosynthetic process"/>
    <property type="evidence" value="ECO:0007669"/>
    <property type="project" value="UniProtKB-KW"/>
</dbReference>
<protein>
    <recommendedName>
        <fullName evidence="12">Bifunctional protein FolD</fullName>
    </recommendedName>
    <domain>
        <recommendedName>
            <fullName evidence="12">Methylenetetrahydrofolate dehydrogenase</fullName>
            <ecNumber evidence="12">1.5.1.5</ecNumber>
        </recommendedName>
    </domain>
    <domain>
        <recommendedName>
            <fullName evidence="12">Methenyltetrahydrofolate cyclohydrolase</fullName>
            <ecNumber evidence="12">3.5.4.9</ecNumber>
        </recommendedName>
    </domain>
</protein>
<keyword evidence="4 12" id="KW-0028">Amino-acid biosynthesis</keyword>
<comment type="function">
    <text evidence="12">Catalyzes the oxidation of 5,10-methylenetetrahydrofolate to 5,10-methenyltetrahydrofolate and then the hydrolysis of 5,10-methenyltetrahydrofolate to 10-formyltetrahydrofolate.</text>
</comment>
<keyword evidence="8 12" id="KW-0560">Oxidoreductase</keyword>
<evidence type="ECO:0000256" key="9">
    <source>
        <dbReference type="ARBA" id="ARBA00023102"/>
    </source>
</evidence>
<dbReference type="GO" id="GO:0004477">
    <property type="term" value="F:methenyltetrahydrofolate cyclohydrolase activity"/>
    <property type="evidence" value="ECO:0007669"/>
    <property type="project" value="UniProtKB-UniRule"/>
</dbReference>